<evidence type="ECO:0000256" key="6">
    <source>
        <dbReference type="ARBA" id="ARBA00022884"/>
    </source>
</evidence>
<feature type="compositionally biased region" description="Low complexity" evidence="12">
    <location>
        <begin position="412"/>
        <end position="431"/>
    </location>
</feature>
<feature type="region of interest" description="Disordered" evidence="12">
    <location>
        <begin position="313"/>
        <end position="346"/>
    </location>
</feature>
<dbReference type="InterPro" id="IPR039515">
    <property type="entry name" value="NOT4_mRING-HC-C4C4"/>
</dbReference>
<evidence type="ECO:0000256" key="4">
    <source>
        <dbReference type="ARBA" id="ARBA00022771"/>
    </source>
</evidence>
<evidence type="ECO:0000256" key="3">
    <source>
        <dbReference type="ARBA" id="ARBA00022723"/>
    </source>
</evidence>
<keyword evidence="10" id="KW-0539">Nucleus</keyword>
<keyword evidence="3 11" id="KW-0479">Metal-binding</keyword>
<dbReference type="GO" id="GO:0008270">
    <property type="term" value="F:zinc ion binding"/>
    <property type="evidence" value="ECO:0007669"/>
    <property type="project" value="UniProtKB-KW"/>
</dbReference>
<keyword evidence="2" id="KW-0678">Repressor</keyword>
<evidence type="ECO:0000256" key="10">
    <source>
        <dbReference type="ARBA" id="ARBA00023242"/>
    </source>
</evidence>
<keyword evidence="7" id="KW-0805">Transcription regulation</keyword>
<dbReference type="InterPro" id="IPR001841">
    <property type="entry name" value="Znf_RING"/>
</dbReference>
<feature type="compositionally biased region" description="Basic and acidic residues" evidence="12">
    <location>
        <begin position="436"/>
        <end position="447"/>
    </location>
</feature>
<dbReference type="OrthoDB" id="1923159at2759"/>
<evidence type="ECO:0000256" key="9">
    <source>
        <dbReference type="ARBA" id="ARBA00023163"/>
    </source>
</evidence>
<keyword evidence="5 11" id="KW-0862">Zinc</keyword>
<organism evidence="15 16">
    <name type="scientific">Zygosaccharomyces mellis</name>
    <dbReference type="NCBI Taxonomy" id="42258"/>
    <lineage>
        <taxon>Eukaryota</taxon>
        <taxon>Fungi</taxon>
        <taxon>Dikarya</taxon>
        <taxon>Ascomycota</taxon>
        <taxon>Saccharomycotina</taxon>
        <taxon>Saccharomycetes</taxon>
        <taxon>Saccharomycetales</taxon>
        <taxon>Saccharomycetaceae</taxon>
        <taxon>Zygosaccharomyces</taxon>
    </lineage>
</organism>
<dbReference type="SMART" id="SM00361">
    <property type="entry name" value="RRM_1"/>
    <property type="match status" value="1"/>
</dbReference>
<dbReference type="SUPFAM" id="SSF57850">
    <property type="entry name" value="RING/U-box"/>
    <property type="match status" value="1"/>
</dbReference>
<dbReference type="GO" id="GO:0003723">
    <property type="term" value="F:RNA binding"/>
    <property type="evidence" value="ECO:0007669"/>
    <property type="project" value="UniProtKB-KW"/>
</dbReference>
<feature type="compositionally biased region" description="Low complexity" evidence="12">
    <location>
        <begin position="383"/>
        <end position="399"/>
    </location>
</feature>
<dbReference type="InterPro" id="IPR000571">
    <property type="entry name" value="Znf_CCCH"/>
</dbReference>
<feature type="region of interest" description="Disordered" evidence="12">
    <location>
        <begin position="213"/>
        <end position="237"/>
    </location>
</feature>
<dbReference type="Gene3D" id="3.30.40.10">
    <property type="entry name" value="Zinc/RING finger domain, C3HC4 (zinc finger)"/>
    <property type="match status" value="1"/>
</dbReference>
<keyword evidence="9" id="KW-0804">Transcription</keyword>
<feature type="zinc finger region" description="C3H1-type" evidence="11">
    <location>
        <begin position="279"/>
        <end position="306"/>
    </location>
</feature>
<evidence type="ECO:0000259" key="14">
    <source>
        <dbReference type="PROSITE" id="PS50103"/>
    </source>
</evidence>
<evidence type="ECO:0000256" key="5">
    <source>
        <dbReference type="ARBA" id="ARBA00022833"/>
    </source>
</evidence>
<reference evidence="15 16" key="1">
    <citation type="submission" date="2019-01" db="EMBL/GenBank/DDBJ databases">
        <title>Draft Genome Sequencing of Zygosaccharomyces mellis Ca-7.</title>
        <authorList>
            <person name="Shiwa Y."/>
            <person name="Kanesaki Y."/>
            <person name="Ishige T."/>
            <person name="Mura K."/>
            <person name="Hori T."/>
            <person name="Tamura T."/>
        </authorList>
    </citation>
    <scope>NUCLEOTIDE SEQUENCE [LARGE SCALE GENOMIC DNA]</scope>
    <source>
        <strain evidence="15 16">Ca-7</strain>
    </source>
</reference>
<keyword evidence="8" id="KW-0175">Coiled coil</keyword>
<gene>
    <name evidence="15" type="primary">NOT4</name>
    <name evidence="15" type="ORF">ZYGM_004311</name>
</gene>
<dbReference type="InterPro" id="IPR035979">
    <property type="entry name" value="RBD_domain_sf"/>
</dbReference>
<evidence type="ECO:0000256" key="11">
    <source>
        <dbReference type="PROSITE-ProRule" id="PRU00723"/>
    </source>
</evidence>
<dbReference type="PANTHER" id="PTHR12603:SF0">
    <property type="entry name" value="CCR4-NOT TRANSCRIPTION COMPLEX SUBUNIT 4"/>
    <property type="match status" value="1"/>
</dbReference>
<dbReference type="PROSITE" id="PS50103">
    <property type="entry name" value="ZF_C3H1"/>
    <property type="match status" value="1"/>
</dbReference>
<evidence type="ECO:0000259" key="13">
    <source>
        <dbReference type="PROSITE" id="PS50089"/>
    </source>
</evidence>
<dbReference type="AlphaFoldDB" id="A0A4C2E4F3"/>
<dbReference type="GO" id="GO:0005634">
    <property type="term" value="C:nucleus"/>
    <property type="evidence" value="ECO:0007669"/>
    <property type="project" value="UniProtKB-SubCell"/>
</dbReference>
<evidence type="ECO:0000256" key="7">
    <source>
        <dbReference type="ARBA" id="ARBA00023015"/>
    </source>
</evidence>
<dbReference type="GO" id="GO:0051254">
    <property type="term" value="P:positive regulation of RNA metabolic process"/>
    <property type="evidence" value="ECO:0007669"/>
    <property type="project" value="UniProtKB-ARBA"/>
</dbReference>
<feature type="domain" description="RING-type" evidence="13">
    <location>
        <begin position="66"/>
        <end position="111"/>
    </location>
</feature>
<dbReference type="CDD" id="cd22249">
    <property type="entry name" value="UDM1_RNF168_RNF169-like"/>
    <property type="match status" value="1"/>
</dbReference>
<dbReference type="FunFam" id="3.30.40.10:FF:000006">
    <property type="entry name" value="CCR4-NOT transcription complex subunit 4"/>
    <property type="match status" value="1"/>
</dbReference>
<feature type="region of interest" description="Disordered" evidence="12">
    <location>
        <begin position="133"/>
        <end position="154"/>
    </location>
</feature>
<keyword evidence="16" id="KW-1185">Reference proteome</keyword>
<dbReference type="EMBL" id="BIMX01000007">
    <property type="protein sequence ID" value="GCE99060.1"/>
    <property type="molecule type" value="Genomic_DNA"/>
</dbReference>
<feature type="domain" description="C3H1-type" evidence="14">
    <location>
        <begin position="279"/>
        <end position="306"/>
    </location>
</feature>
<evidence type="ECO:0000313" key="15">
    <source>
        <dbReference type="EMBL" id="GCE99060.1"/>
    </source>
</evidence>
<evidence type="ECO:0000256" key="12">
    <source>
        <dbReference type="SAM" id="MobiDB-lite"/>
    </source>
</evidence>
<dbReference type="GO" id="GO:0000956">
    <property type="term" value="P:nuclear-transcribed mRNA catabolic process"/>
    <property type="evidence" value="ECO:0007669"/>
    <property type="project" value="UniProtKB-ARBA"/>
</dbReference>
<dbReference type="GO" id="GO:0030015">
    <property type="term" value="C:CCR4-NOT core complex"/>
    <property type="evidence" value="ECO:0007669"/>
    <property type="project" value="UniProtKB-ARBA"/>
</dbReference>
<comment type="caution">
    <text evidence="15">The sequence shown here is derived from an EMBL/GenBank/DDBJ whole genome shotgun (WGS) entry which is preliminary data.</text>
</comment>
<dbReference type="CDD" id="cd16618">
    <property type="entry name" value="mRING-HC-C4C4_CNOT4"/>
    <property type="match status" value="1"/>
</dbReference>
<protein>
    <submittedName>
        <fullName evidence="15">Transcriptional repressor proteinral negative regulator of transcription subunit 4</fullName>
    </submittedName>
</protein>
<dbReference type="Gene3D" id="3.30.70.330">
    <property type="match status" value="1"/>
</dbReference>
<dbReference type="Proteomes" id="UP000301737">
    <property type="component" value="Unassembled WGS sequence"/>
</dbReference>
<dbReference type="InterPro" id="IPR039780">
    <property type="entry name" value="Mot2"/>
</dbReference>
<dbReference type="InterPro" id="IPR012677">
    <property type="entry name" value="Nucleotide-bd_a/b_plait_sf"/>
</dbReference>
<feature type="region of interest" description="Disordered" evidence="12">
    <location>
        <begin position="361"/>
        <end position="447"/>
    </location>
</feature>
<keyword evidence="4 11" id="KW-0863">Zinc-finger</keyword>
<name>A0A4C2E4F3_9SACH</name>
<dbReference type="GO" id="GO:0061630">
    <property type="term" value="F:ubiquitin protein ligase activity"/>
    <property type="evidence" value="ECO:0007669"/>
    <property type="project" value="UniProtKB-ARBA"/>
</dbReference>
<feature type="compositionally biased region" description="Polar residues" evidence="12">
    <location>
        <begin position="319"/>
        <end position="330"/>
    </location>
</feature>
<evidence type="ECO:0000313" key="16">
    <source>
        <dbReference type="Proteomes" id="UP000301737"/>
    </source>
</evidence>
<evidence type="ECO:0000256" key="8">
    <source>
        <dbReference type="ARBA" id="ARBA00023054"/>
    </source>
</evidence>
<dbReference type="InterPro" id="IPR013083">
    <property type="entry name" value="Znf_RING/FYVE/PHD"/>
</dbReference>
<keyword evidence="6" id="KW-0694">RNA-binding</keyword>
<proteinExistence type="predicted"/>
<dbReference type="PROSITE" id="PS50089">
    <property type="entry name" value="ZF_RING_2"/>
    <property type="match status" value="1"/>
</dbReference>
<dbReference type="GO" id="GO:0010557">
    <property type="term" value="P:positive regulation of macromolecule biosynthetic process"/>
    <property type="evidence" value="ECO:0007669"/>
    <property type="project" value="UniProtKB-ARBA"/>
</dbReference>
<sequence length="660" mass="72789">MQCKLVVNSEHSVPRNSEKAISIKHSSRDQLTMTLNPHVHENLKAIQRALSNYDMSFLGDDEEDFCPLCLEPMDITDKNFKPCPCGYQICQFCYNNIRQNEELNGRCPACRRKYDDDSVEYVVLTAEELRMEREKQTRKEWERRQREKERKESEYANRRHLAGMRVIQKNLVYVVGVNPPVPYEEVAGILKSDKYFGQYGKISKIVVNRKTPAGSNNDHYHSNNNSSNTSNAGNNSSGSSGIVPGYGVYITFFKKEDAARCIAQVDGTYMDGRLVKAAYGTTKYCSSYLRGLSCPNPNCMFLHEPGEEADSFNRKELSNKPSTQRNTQGNGLIYRSGGGHFSGTSSPAAVKVQLHHDYHNNGNSTPILTPAPVPTGSNPWGVSNNTSQLNSNSLSKNGSAHNLPTLGETLGQQQQQQQQQQHGNNNENSSSHSKKKQQDKSNGKDYADPYDALGSAVAFLDQRIDWFSNYKSHEFNLQTNLVDDETYSKYPSLFSWENLETSEQTDQTLTRKLVDILAINPVDYSASVISFLQNASASTNLTSNASNTPVAAAAAAAAAANSTPAATTTPLPQQIQLHQQAPPPAAMVAAAATGGPQHQQHPLNVNTPPPPGIFTPQQVALHQQQQQHQQQPMAAETASTPNSADFLNQLIHGRKVAAGN</sequence>
<dbReference type="SUPFAM" id="SSF54928">
    <property type="entry name" value="RNA-binding domain, RBD"/>
    <property type="match status" value="1"/>
</dbReference>
<dbReference type="PANTHER" id="PTHR12603">
    <property type="entry name" value="CCR4-NOT TRANSCRIPTION COMPLEX RELATED"/>
    <property type="match status" value="1"/>
</dbReference>
<dbReference type="Pfam" id="PF14570">
    <property type="entry name" value="zf-RING_4"/>
    <property type="match status" value="1"/>
</dbReference>
<dbReference type="InterPro" id="IPR034261">
    <property type="entry name" value="CNOT4_RRM"/>
</dbReference>
<dbReference type="FunFam" id="3.30.70.330:FF:000257">
    <property type="entry name" value="CCR4-NOT core complex subunit Not4"/>
    <property type="match status" value="1"/>
</dbReference>
<feature type="compositionally biased region" description="Low complexity" evidence="12">
    <location>
        <begin position="214"/>
        <end position="237"/>
    </location>
</feature>
<dbReference type="CDD" id="cd12438">
    <property type="entry name" value="RRM_CNOT4"/>
    <property type="match status" value="1"/>
</dbReference>
<comment type="subcellular location">
    <subcellularLocation>
        <location evidence="1">Nucleus</location>
    </subcellularLocation>
</comment>
<dbReference type="InterPro" id="IPR003954">
    <property type="entry name" value="RRM_euk-type"/>
</dbReference>
<dbReference type="GO" id="GO:0016567">
    <property type="term" value="P:protein ubiquitination"/>
    <property type="evidence" value="ECO:0007669"/>
    <property type="project" value="TreeGrafter"/>
</dbReference>
<evidence type="ECO:0000256" key="1">
    <source>
        <dbReference type="ARBA" id="ARBA00004123"/>
    </source>
</evidence>
<accession>A0A4C2E4F3</accession>
<evidence type="ECO:0000256" key="2">
    <source>
        <dbReference type="ARBA" id="ARBA00022491"/>
    </source>
</evidence>